<dbReference type="AlphaFoldDB" id="A0AAV4QJB2"/>
<evidence type="ECO:0000313" key="1">
    <source>
        <dbReference type="EMBL" id="GIY09409.1"/>
    </source>
</evidence>
<evidence type="ECO:0000313" key="2">
    <source>
        <dbReference type="Proteomes" id="UP001054945"/>
    </source>
</evidence>
<gene>
    <name evidence="1" type="ORF">CEXT_262361</name>
</gene>
<dbReference type="Proteomes" id="UP001054945">
    <property type="component" value="Unassembled WGS sequence"/>
</dbReference>
<accession>A0AAV4QJB2</accession>
<dbReference type="EMBL" id="BPLR01006375">
    <property type="protein sequence ID" value="GIY09409.1"/>
    <property type="molecule type" value="Genomic_DNA"/>
</dbReference>
<keyword evidence="2" id="KW-1185">Reference proteome</keyword>
<reference evidence="1 2" key="1">
    <citation type="submission" date="2021-06" db="EMBL/GenBank/DDBJ databases">
        <title>Caerostris extrusa draft genome.</title>
        <authorList>
            <person name="Kono N."/>
            <person name="Arakawa K."/>
        </authorList>
    </citation>
    <scope>NUCLEOTIDE SEQUENCE [LARGE SCALE GENOMIC DNA]</scope>
</reference>
<name>A0AAV4QJB2_CAEEX</name>
<sequence length="78" mass="8664">MNKTIVLGDSVSPLADYMITMLTKPGDAAFEATVRHDPNADTYTVLGISRISLYGNTSWCIPSQRLKLFCYCKDQKTS</sequence>
<organism evidence="1 2">
    <name type="scientific">Caerostris extrusa</name>
    <name type="common">Bark spider</name>
    <name type="synonym">Caerostris bankana</name>
    <dbReference type="NCBI Taxonomy" id="172846"/>
    <lineage>
        <taxon>Eukaryota</taxon>
        <taxon>Metazoa</taxon>
        <taxon>Ecdysozoa</taxon>
        <taxon>Arthropoda</taxon>
        <taxon>Chelicerata</taxon>
        <taxon>Arachnida</taxon>
        <taxon>Araneae</taxon>
        <taxon>Araneomorphae</taxon>
        <taxon>Entelegynae</taxon>
        <taxon>Araneoidea</taxon>
        <taxon>Araneidae</taxon>
        <taxon>Caerostris</taxon>
    </lineage>
</organism>
<protein>
    <submittedName>
        <fullName evidence="1">Uncharacterized protein</fullName>
    </submittedName>
</protein>
<comment type="caution">
    <text evidence="1">The sequence shown here is derived from an EMBL/GenBank/DDBJ whole genome shotgun (WGS) entry which is preliminary data.</text>
</comment>
<proteinExistence type="predicted"/>